<evidence type="ECO:0000256" key="1">
    <source>
        <dbReference type="SAM" id="MobiDB-lite"/>
    </source>
</evidence>
<comment type="caution">
    <text evidence="2">The sequence shown here is derived from an EMBL/GenBank/DDBJ whole genome shotgun (WGS) entry which is preliminary data.</text>
</comment>
<sequence length="81" mass="8973">MISITDIADLCRKGSVSGEPRRDRVWKRLKEEKAVEEVEGGEEGGALLLETNTHSDTWLTVGDGGEIQTNSHREKEAISHL</sequence>
<accession>A0AAV6S124</accession>
<proteinExistence type="predicted"/>
<protein>
    <submittedName>
        <fullName evidence="2">Uncharacterized protein</fullName>
    </submittedName>
</protein>
<evidence type="ECO:0000313" key="3">
    <source>
        <dbReference type="Proteomes" id="UP000693946"/>
    </source>
</evidence>
<feature type="compositionally biased region" description="Basic and acidic residues" evidence="1">
    <location>
        <begin position="71"/>
        <end position="81"/>
    </location>
</feature>
<dbReference type="AlphaFoldDB" id="A0AAV6S124"/>
<reference evidence="2 3" key="1">
    <citation type="journal article" date="2021" name="Sci. Rep.">
        <title>Chromosome anchoring in Senegalese sole (Solea senegalensis) reveals sex-associated markers and genome rearrangements in flatfish.</title>
        <authorList>
            <person name="Guerrero-Cozar I."/>
            <person name="Gomez-Garrido J."/>
            <person name="Berbel C."/>
            <person name="Martinez-Blanch J.F."/>
            <person name="Alioto T."/>
            <person name="Claros M.G."/>
            <person name="Gagnaire P.A."/>
            <person name="Manchado M."/>
        </authorList>
    </citation>
    <scope>NUCLEOTIDE SEQUENCE [LARGE SCALE GENOMIC DNA]</scope>
    <source>
        <strain evidence="2">Sse05_10M</strain>
    </source>
</reference>
<feature type="region of interest" description="Disordered" evidence="1">
    <location>
        <begin position="59"/>
        <end position="81"/>
    </location>
</feature>
<dbReference type="Proteomes" id="UP000693946">
    <property type="component" value="Linkage Group LG16"/>
</dbReference>
<organism evidence="2 3">
    <name type="scientific">Solea senegalensis</name>
    <name type="common">Senegalese sole</name>
    <dbReference type="NCBI Taxonomy" id="28829"/>
    <lineage>
        <taxon>Eukaryota</taxon>
        <taxon>Metazoa</taxon>
        <taxon>Chordata</taxon>
        <taxon>Craniata</taxon>
        <taxon>Vertebrata</taxon>
        <taxon>Euteleostomi</taxon>
        <taxon>Actinopterygii</taxon>
        <taxon>Neopterygii</taxon>
        <taxon>Teleostei</taxon>
        <taxon>Neoteleostei</taxon>
        <taxon>Acanthomorphata</taxon>
        <taxon>Carangaria</taxon>
        <taxon>Pleuronectiformes</taxon>
        <taxon>Pleuronectoidei</taxon>
        <taxon>Soleidae</taxon>
        <taxon>Solea</taxon>
    </lineage>
</organism>
<evidence type="ECO:0000313" key="2">
    <source>
        <dbReference type="EMBL" id="KAG7510583.1"/>
    </source>
</evidence>
<keyword evidence="3" id="KW-1185">Reference proteome</keyword>
<gene>
    <name evidence="2" type="ORF">JOB18_025763</name>
</gene>
<dbReference type="EMBL" id="JAGKHQ010000008">
    <property type="protein sequence ID" value="KAG7510583.1"/>
    <property type="molecule type" value="Genomic_DNA"/>
</dbReference>
<name>A0AAV6S124_SOLSE</name>